<dbReference type="InterPro" id="IPR050759">
    <property type="entry name" value="Serine_protease_kringle"/>
</dbReference>
<sequence length="534" mass="60451">MPSVILRAEDNGWGYRGCQDHTVSGRTCLAWEKRLAHLESRLKSGANESHRTTLNLTSSFCRNPDNSSTIWCYVGEDNVEWEFCQPKAEVVFQTTLRLLGQETADLRLSGDRDTCRGLQEFAVLHPMKATWGSCRKGARDTWRFMPVATAPGRALLQFTGNGRQECAGMAGEMLNCYEHDLNQLVPMDSLHESISRWTMKEHGQKEHLCGVDEHSTCYARPASSNALQFLVSVGKLGDPVGQHFISKIQLKNTSTPNQFRYSAWPGHTVLFVSAKDSELYQLEAHRVQCARGQVAFKSCGATSYQYEYRCCDVEGMGGCELELTPWTKREPSSHGRIEALAEHVLGCQEHWVLTHFVLEAKDPGESKSEVRYLFTCCQVTAHEPMSVVATKDPIPQSYTDFEGNYFPTNHVEGRLFYEAFYHFNRDSVGSVQNFSFDPFKGHWCLFYSEAGGPRRTAKCVAQGSIHPLQLVPGLGDPFEVKSLGPIRSQQEPGAPMKELKIVKFKTPPRMTQRKLEKLELERNRRWTTSPHLRR</sequence>
<dbReference type="InterPro" id="IPR018056">
    <property type="entry name" value="Kringle_CS"/>
</dbReference>
<dbReference type="AlphaFoldDB" id="A0A813A151"/>
<dbReference type="SUPFAM" id="SSF57440">
    <property type="entry name" value="Kringle-like"/>
    <property type="match status" value="1"/>
</dbReference>
<evidence type="ECO:0000313" key="4">
    <source>
        <dbReference type="EMBL" id="CAE7850698.1"/>
    </source>
</evidence>
<dbReference type="PANTHER" id="PTHR24261">
    <property type="entry name" value="PLASMINOGEN-RELATED"/>
    <property type="match status" value="1"/>
</dbReference>
<feature type="domain" description="Kringle" evidence="3">
    <location>
        <begin position="11"/>
        <end position="85"/>
    </location>
</feature>
<evidence type="ECO:0000259" key="3">
    <source>
        <dbReference type="PROSITE" id="PS50070"/>
    </source>
</evidence>
<dbReference type="OrthoDB" id="10035969at2759"/>
<reference evidence="4" key="1">
    <citation type="submission" date="2021-02" db="EMBL/GenBank/DDBJ databases">
        <authorList>
            <person name="Dougan E. K."/>
            <person name="Rhodes N."/>
            <person name="Thang M."/>
            <person name="Chan C."/>
        </authorList>
    </citation>
    <scope>NUCLEOTIDE SEQUENCE</scope>
</reference>
<dbReference type="Gene3D" id="2.40.20.10">
    <property type="entry name" value="Plasminogen Kringle 4"/>
    <property type="match status" value="1"/>
</dbReference>
<dbReference type="SMART" id="SM00130">
    <property type="entry name" value="KR"/>
    <property type="match status" value="1"/>
</dbReference>
<dbReference type="InterPro" id="IPR000001">
    <property type="entry name" value="Kringle"/>
</dbReference>
<organism evidence="4 5">
    <name type="scientific">Symbiodinium necroappetens</name>
    <dbReference type="NCBI Taxonomy" id="1628268"/>
    <lineage>
        <taxon>Eukaryota</taxon>
        <taxon>Sar</taxon>
        <taxon>Alveolata</taxon>
        <taxon>Dinophyceae</taxon>
        <taxon>Suessiales</taxon>
        <taxon>Symbiodiniaceae</taxon>
        <taxon>Symbiodinium</taxon>
    </lineage>
</organism>
<dbReference type="PRINTS" id="PR00018">
    <property type="entry name" value="KRINGLE"/>
</dbReference>
<evidence type="ECO:0000256" key="1">
    <source>
        <dbReference type="ARBA" id="ARBA00022572"/>
    </source>
</evidence>
<gene>
    <name evidence="4" type="primary">LPAL2</name>
    <name evidence="4" type="ORF">SNEC2469_LOCUS26362</name>
</gene>
<protein>
    <submittedName>
        <fullName evidence="4">LPAL2 protein</fullName>
    </submittedName>
</protein>
<keyword evidence="5" id="KW-1185">Reference proteome</keyword>
<dbReference type="EMBL" id="CAJNJA010053515">
    <property type="protein sequence ID" value="CAE7850698.1"/>
    <property type="molecule type" value="Genomic_DNA"/>
</dbReference>
<dbReference type="InterPro" id="IPR013806">
    <property type="entry name" value="Kringle-like"/>
</dbReference>
<keyword evidence="2" id="KW-1015">Disulfide bond</keyword>
<dbReference type="PROSITE" id="PS00021">
    <property type="entry name" value="KRINGLE_1"/>
    <property type="match status" value="1"/>
</dbReference>
<accession>A0A813A151</accession>
<comment type="caution">
    <text evidence="4">The sequence shown here is derived from an EMBL/GenBank/DDBJ whole genome shotgun (WGS) entry which is preliminary data.</text>
</comment>
<proteinExistence type="predicted"/>
<dbReference type="PANTHER" id="PTHR24261:SF7">
    <property type="entry name" value="KRINGLE DOMAIN-CONTAINING PROTEIN"/>
    <property type="match status" value="1"/>
</dbReference>
<evidence type="ECO:0000313" key="5">
    <source>
        <dbReference type="Proteomes" id="UP000601435"/>
    </source>
</evidence>
<dbReference type="InterPro" id="IPR038178">
    <property type="entry name" value="Kringle_sf"/>
</dbReference>
<dbReference type="PROSITE" id="PS50070">
    <property type="entry name" value="KRINGLE_2"/>
    <property type="match status" value="1"/>
</dbReference>
<keyword evidence="1" id="KW-0420">Kringle</keyword>
<name>A0A813A151_9DINO</name>
<dbReference type="Proteomes" id="UP000601435">
    <property type="component" value="Unassembled WGS sequence"/>
</dbReference>
<dbReference type="Pfam" id="PF00051">
    <property type="entry name" value="Kringle"/>
    <property type="match status" value="1"/>
</dbReference>
<evidence type="ECO:0000256" key="2">
    <source>
        <dbReference type="ARBA" id="ARBA00023157"/>
    </source>
</evidence>